<keyword evidence="3 5" id="KW-0804">Transcription</keyword>
<keyword evidence="10" id="KW-1185">Reference proteome</keyword>
<dbReference type="Gene3D" id="4.10.280.10">
    <property type="entry name" value="Helix-loop-helix DNA-binding domain"/>
    <property type="match status" value="1"/>
</dbReference>
<evidence type="ECO:0000256" key="4">
    <source>
        <dbReference type="ARBA" id="ARBA00023242"/>
    </source>
</evidence>
<reference evidence="9" key="1">
    <citation type="submission" date="2023-12" db="EMBL/GenBank/DDBJ databases">
        <title>Genome assembly of Anisodus tanguticus.</title>
        <authorList>
            <person name="Wang Y.-J."/>
        </authorList>
    </citation>
    <scope>NUCLEOTIDE SEQUENCE</scope>
    <source>
        <strain evidence="9">KB-2021</strain>
        <tissue evidence="9">Leaf</tissue>
    </source>
</reference>
<evidence type="ECO:0000256" key="7">
    <source>
        <dbReference type="SAM" id="MobiDB-lite"/>
    </source>
</evidence>
<evidence type="ECO:0000256" key="2">
    <source>
        <dbReference type="ARBA" id="ARBA00023015"/>
    </source>
</evidence>
<protein>
    <recommendedName>
        <fullName evidence="5">Transcription factor</fullName>
        <shortName evidence="5">bHLH transcription factor</shortName>
    </recommendedName>
    <alternativeName>
        <fullName evidence="5">Basic helix-loop-helix protein</fullName>
    </alternativeName>
</protein>
<organism evidence="9 10">
    <name type="scientific">Anisodus tanguticus</name>
    <dbReference type="NCBI Taxonomy" id="243964"/>
    <lineage>
        <taxon>Eukaryota</taxon>
        <taxon>Viridiplantae</taxon>
        <taxon>Streptophyta</taxon>
        <taxon>Embryophyta</taxon>
        <taxon>Tracheophyta</taxon>
        <taxon>Spermatophyta</taxon>
        <taxon>Magnoliopsida</taxon>
        <taxon>eudicotyledons</taxon>
        <taxon>Gunneridae</taxon>
        <taxon>Pentapetalae</taxon>
        <taxon>asterids</taxon>
        <taxon>lamiids</taxon>
        <taxon>Solanales</taxon>
        <taxon>Solanaceae</taxon>
        <taxon>Solanoideae</taxon>
        <taxon>Hyoscyameae</taxon>
        <taxon>Anisodus</taxon>
    </lineage>
</organism>
<accession>A0AAE1S9E5</accession>
<dbReference type="SMART" id="SM00353">
    <property type="entry name" value="HLH"/>
    <property type="match status" value="1"/>
</dbReference>
<name>A0AAE1S9E5_9SOLA</name>
<dbReference type="Proteomes" id="UP001291623">
    <property type="component" value="Unassembled WGS sequence"/>
</dbReference>
<feature type="coiled-coil region" evidence="6">
    <location>
        <begin position="195"/>
        <end position="222"/>
    </location>
</feature>
<evidence type="ECO:0000313" key="10">
    <source>
        <dbReference type="Proteomes" id="UP001291623"/>
    </source>
</evidence>
<evidence type="ECO:0000313" key="9">
    <source>
        <dbReference type="EMBL" id="KAK4365554.1"/>
    </source>
</evidence>
<keyword evidence="4 5" id="KW-0539">Nucleus</keyword>
<keyword evidence="6" id="KW-0175">Coiled coil</keyword>
<feature type="domain" description="BHLH" evidence="8">
    <location>
        <begin position="156"/>
        <end position="205"/>
    </location>
</feature>
<dbReference type="InterPro" id="IPR045084">
    <property type="entry name" value="AIB/MYC-like"/>
</dbReference>
<evidence type="ECO:0000256" key="3">
    <source>
        <dbReference type="ARBA" id="ARBA00023163"/>
    </source>
</evidence>
<dbReference type="InterPro" id="IPR011598">
    <property type="entry name" value="bHLH_dom"/>
</dbReference>
<evidence type="ECO:0000259" key="8">
    <source>
        <dbReference type="PROSITE" id="PS50888"/>
    </source>
</evidence>
<dbReference type="GO" id="GO:0046983">
    <property type="term" value="F:protein dimerization activity"/>
    <property type="evidence" value="ECO:0007669"/>
    <property type="project" value="InterPro"/>
</dbReference>
<evidence type="ECO:0000256" key="6">
    <source>
        <dbReference type="SAM" id="Coils"/>
    </source>
</evidence>
<feature type="region of interest" description="Disordered" evidence="7">
    <location>
        <begin position="102"/>
        <end position="167"/>
    </location>
</feature>
<dbReference type="InterPro" id="IPR025610">
    <property type="entry name" value="MYC/MYB_N"/>
</dbReference>
<dbReference type="PROSITE" id="PS50888">
    <property type="entry name" value="BHLH"/>
    <property type="match status" value="1"/>
</dbReference>
<feature type="compositionally biased region" description="Polar residues" evidence="7">
    <location>
        <begin position="130"/>
        <end position="141"/>
    </location>
</feature>
<dbReference type="AlphaFoldDB" id="A0AAE1S9E5"/>
<dbReference type="Pfam" id="PF00010">
    <property type="entry name" value="HLH"/>
    <property type="match status" value="1"/>
</dbReference>
<dbReference type="SUPFAM" id="SSF47459">
    <property type="entry name" value="HLH, helix-loop-helix DNA-binding domain"/>
    <property type="match status" value="1"/>
</dbReference>
<evidence type="ECO:0000256" key="1">
    <source>
        <dbReference type="ARBA" id="ARBA00004123"/>
    </source>
</evidence>
<dbReference type="InterPro" id="IPR036638">
    <property type="entry name" value="HLH_DNA-bd_sf"/>
</dbReference>
<gene>
    <name evidence="9" type="ORF">RND71_016912</name>
</gene>
<dbReference type="Pfam" id="PF14215">
    <property type="entry name" value="bHLH-MYC_N"/>
    <property type="match status" value="1"/>
</dbReference>
<keyword evidence="2 5" id="KW-0805">Transcription regulation</keyword>
<dbReference type="GO" id="GO:0003700">
    <property type="term" value="F:DNA-binding transcription factor activity"/>
    <property type="evidence" value="ECO:0007669"/>
    <property type="project" value="InterPro"/>
</dbReference>
<dbReference type="EMBL" id="JAVYJV010000008">
    <property type="protein sequence ID" value="KAK4365554.1"/>
    <property type="molecule type" value="Genomic_DNA"/>
</dbReference>
<comment type="subcellular location">
    <subcellularLocation>
        <location evidence="1 5">Nucleus</location>
    </subcellularLocation>
</comment>
<dbReference type="PANTHER" id="PTHR11514">
    <property type="entry name" value="MYC"/>
    <property type="match status" value="1"/>
</dbReference>
<dbReference type="PANTHER" id="PTHR11514:SF115">
    <property type="entry name" value="TRANSCRIPTION FACTOR"/>
    <property type="match status" value="1"/>
</dbReference>
<proteinExistence type="predicted"/>
<sequence>MAESFEGNAAAAEEVVVAVSVQREDEAKQAHLHGIRSLVCISTPNGVVELGSSEIIQENWEFVKLTKSLFGLSNKNCTLSPINNQGVSSFNFVPLGDHIQNAEETDTKNNPELIIGNKSSDSRNSDFDNESSAINNTNSPNKRGRKSSSSSTTEQVMAKNHVEAERQRREKLNNRFYALRSVVPKVSKMDKASLLADAVTYIKELKAKVEELESINKIQHQKPNRNYVNTVMEIVSFGMEVEVKINGVEAMVRVCSPDVNYPCARLMNVLRDLEFQIHHASVSTVKDMM</sequence>
<evidence type="ECO:0000256" key="5">
    <source>
        <dbReference type="RuleBase" id="RU369104"/>
    </source>
</evidence>
<comment type="caution">
    <text evidence="9">The sequence shown here is derived from an EMBL/GenBank/DDBJ whole genome shotgun (WGS) entry which is preliminary data.</text>
</comment>
<dbReference type="GO" id="GO:0000976">
    <property type="term" value="F:transcription cis-regulatory region binding"/>
    <property type="evidence" value="ECO:0007669"/>
    <property type="project" value="TreeGrafter"/>
</dbReference>
<dbReference type="GO" id="GO:0005634">
    <property type="term" value="C:nucleus"/>
    <property type="evidence" value="ECO:0007669"/>
    <property type="project" value="UniProtKB-SubCell"/>
</dbReference>